<feature type="coiled-coil region" evidence="1">
    <location>
        <begin position="481"/>
        <end position="537"/>
    </location>
</feature>
<accession>A0A3Q0QUT8</accession>
<dbReference type="AlphaFoldDB" id="A0A3Q0QUT8"/>
<feature type="coiled-coil region" evidence="1">
    <location>
        <begin position="273"/>
        <end position="328"/>
    </location>
</feature>
<sequence>MDAIDTIDPYSRPARRTQWIVSTLAYHYGLDRGVENEIIVLATGLDQYLQEIFHHMDYQGAGKIPVEDFNILCEVLGLNKDSEDTECADVLDNLPSELTFRQFHAKLCGYFSTKAGCQYENGRLLVGKDSEHIETQIRLRSPLKRREKLLSVGASSSPSPFPEGRHASGCRLGSCTRECYEEIVALEEAEDRIAKLEDENASLRELIEDMRAALQSSDARCLALQVGLWKSHSKHKADEGCFVARQKQAIQKKMANTNLKSLQNIIHEIELLRSSRERQVEEAMRCNQRLEQELWSSKETVAALEDCNRALKREQVAMRRKVEEARQALLSGLGKVKELEAKANHVSALQRHILQLESELLYYSEVSKLQLPSSARAEQQLSVSSRPGQRCCLDTQHDRCSPTGCAVTTPDKEEQLFRSVEGQAASDEEEDKWTGDQQRQVDEVKRILARLSCCGECEDKAFKKLMSNFGSSRSEESCSAVVELLERVTRLHKQLELKESQAEIDMDQMKDSLMQELQQKAEETELLQMELQMLETERVRLSLVEEKLVDILQLLQQLRDLFQNVSRRSLGKILLSTLESCSDPQHKAHILEVLNALYHELTACEILSSGRPLEKTHSQQSLDALIISC</sequence>
<dbReference type="Proteomes" id="UP000261340">
    <property type="component" value="Unplaced"/>
</dbReference>
<dbReference type="GO" id="GO:0005509">
    <property type="term" value="F:calcium ion binding"/>
    <property type="evidence" value="ECO:0007669"/>
    <property type="project" value="InterPro"/>
</dbReference>
<evidence type="ECO:0000256" key="1">
    <source>
        <dbReference type="SAM" id="Coils"/>
    </source>
</evidence>
<dbReference type="SUPFAM" id="SSF47473">
    <property type="entry name" value="EF-hand"/>
    <property type="match status" value="1"/>
</dbReference>
<dbReference type="InterPro" id="IPR031601">
    <property type="entry name" value="CCD48"/>
</dbReference>
<dbReference type="GeneTree" id="ENSGT00940000163561"/>
<dbReference type="Pfam" id="PF15799">
    <property type="entry name" value="CCD48"/>
    <property type="match status" value="3"/>
</dbReference>
<dbReference type="InterPro" id="IPR011992">
    <property type="entry name" value="EF-hand-dom_pair"/>
</dbReference>
<dbReference type="PROSITE" id="PS50222">
    <property type="entry name" value="EF_HAND_2"/>
    <property type="match status" value="1"/>
</dbReference>
<keyword evidence="4" id="KW-1185">Reference proteome</keyword>
<evidence type="ECO:0000313" key="3">
    <source>
        <dbReference type="Ensembl" id="ENSACIP00000000896.1"/>
    </source>
</evidence>
<feature type="domain" description="EF-hand" evidence="2">
    <location>
        <begin position="44"/>
        <end position="79"/>
    </location>
</feature>
<dbReference type="OMA" id="RCDDKAF"/>
<reference evidence="3" key="2">
    <citation type="submission" date="2025-09" db="UniProtKB">
        <authorList>
            <consortium name="Ensembl"/>
        </authorList>
    </citation>
    <scope>IDENTIFICATION</scope>
</reference>
<evidence type="ECO:0000259" key="2">
    <source>
        <dbReference type="PROSITE" id="PS50222"/>
    </source>
</evidence>
<reference evidence="3" key="1">
    <citation type="submission" date="2025-08" db="UniProtKB">
        <authorList>
            <consortium name="Ensembl"/>
        </authorList>
    </citation>
    <scope>IDENTIFICATION</scope>
</reference>
<name>A0A3Q0QUT8_AMPCI</name>
<dbReference type="InterPro" id="IPR002048">
    <property type="entry name" value="EF_hand_dom"/>
</dbReference>
<evidence type="ECO:0000313" key="4">
    <source>
        <dbReference type="Proteomes" id="UP000261340"/>
    </source>
</evidence>
<keyword evidence="1" id="KW-0175">Coiled coil</keyword>
<dbReference type="Ensembl" id="ENSACIT00000000938.1">
    <property type="protein sequence ID" value="ENSACIP00000000896.1"/>
    <property type="gene ID" value="ENSACIG00000000764.1"/>
</dbReference>
<dbReference type="STRING" id="61819.ENSACIP00000000896"/>
<protein>
    <submittedName>
        <fullName evidence="3">EF-hand and coiled-coil domain containing 1</fullName>
    </submittedName>
</protein>
<feature type="coiled-coil region" evidence="1">
    <location>
        <begin position="179"/>
        <end position="216"/>
    </location>
</feature>
<proteinExistence type="predicted"/>
<organism evidence="3 4">
    <name type="scientific">Amphilophus citrinellus</name>
    <name type="common">Midas cichlid</name>
    <name type="synonym">Cichlasoma citrinellum</name>
    <dbReference type="NCBI Taxonomy" id="61819"/>
    <lineage>
        <taxon>Eukaryota</taxon>
        <taxon>Metazoa</taxon>
        <taxon>Chordata</taxon>
        <taxon>Craniata</taxon>
        <taxon>Vertebrata</taxon>
        <taxon>Euteleostomi</taxon>
        <taxon>Actinopterygii</taxon>
        <taxon>Neopterygii</taxon>
        <taxon>Teleostei</taxon>
        <taxon>Neoteleostei</taxon>
        <taxon>Acanthomorphata</taxon>
        <taxon>Ovalentaria</taxon>
        <taxon>Cichlomorphae</taxon>
        <taxon>Cichliformes</taxon>
        <taxon>Cichlidae</taxon>
        <taxon>New World cichlids</taxon>
        <taxon>Cichlasomatinae</taxon>
        <taxon>Heroini</taxon>
        <taxon>Amphilophus</taxon>
    </lineage>
</organism>